<evidence type="ECO:0000256" key="8">
    <source>
        <dbReference type="ARBA" id="ARBA00022833"/>
    </source>
</evidence>
<keyword evidence="5 15" id="KW-0227">DNA damage</keyword>
<evidence type="ECO:0000256" key="13">
    <source>
        <dbReference type="ARBA" id="ARBA00023295"/>
    </source>
</evidence>
<keyword evidence="4 15" id="KW-0479">Metal-binding</keyword>
<organism evidence="19 20">
    <name type="scientific">Sabulicella glaciei</name>
    <dbReference type="NCBI Taxonomy" id="2984948"/>
    <lineage>
        <taxon>Bacteria</taxon>
        <taxon>Pseudomonadati</taxon>
        <taxon>Pseudomonadota</taxon>
        <taxon>Alphaproteobacteria</taxon>
        <taxon>Acetobacterales</taxon>
        <taxon>Acetobacteraceae</taxon>
        <taxon>Sabulicella</taxon>
    </lineage>
</organism>
<evidence type="ECO:0000256" key="9">
    <source>
        <dbReference type="ARBA" id="ARBA00023125"/>
    </source>
</evidence>
<comment type="catalytic activity">
    <reaction evidence="14 15">
        <text>2'-deoxyribonucleotide-(2'-deoxyribose 5'-phosphate)-2'-deoxyribonucleotide-DNA = a 3'-end 2'-deoxyribonucleotide-(2,3-dehydro-2,3-deoxyribose 5'-phosphate)-DNA + a 5'-end 5'-phospho-2'-deoxyribonucleoside-DNA + H(+)</text>
        <dbReference type="Rhea" id="RHEA:66592"/>
        <dbReference type="Rhea" id="RHEA-COMP:13180"/>
        <dbReference type="Rhea" id="RHEA-COMP:16897"/>
        <dbReference type="Rhea" id="RHEA-COMP:17067"/>
        <dbReference type="ChEBI" id="CHEBI:15378"/>
        <dbReference type="ChEBI" id="CHEBI:136412"/>
        <dbReference type="ChEBI" id="CHEBI:157695"/>
        <dbReference type="ChEBI" id="CHEBI:167181"/>
        <dbReference type="EC" id="4.2.99.18"/>
    </reaction>
</comment>
<dbReference type="EC" id="4.2.99.18" evidence="15"/>
<dbReference type="InterPro" id="IPR000214">
    <property type="entry name" value="Znf_DNA_glyclase/AP_lyase"/>
</dbReference>
<dbReference type="SUPFAM" id="SSF81624">
    <property type="entry name" value="N-terminal domain of MutM-like DNA repair proteins"/>
    <property type="match status" value="1"/>
</dbReference>
<dbReference type="InterPro" id="IPR012319">
    <property type="entry name" value="FPG_cat"/>
</dbReference>
<comment type="catalytic activity">
    <reaction evidence="1 15">
        <text>Hydrolysis of DNA containing ring-opened 7-methylguanine residues, releasing 2,6-diamino-4-hydroxy-5-(N-methyl)formamidopyrimidine.</text>
        <dbReference type="EC" id="3.2.2.23"/>
    </reaction>
</comment>
<evidence type="ECO:0000256" key="16">
    <source>
        <dbReference type="SAM" id="MobiDB-lite"/>
    </source>
</evidence>
<keyword evidence="12 15" id="KW-0511">Multifunctional enzyme</keyword>
<evidence type="ECO:0000256" key="6">
    <source>
        <dbReference type="ARBA" id="ARBA00022771"/>
    </source>
</evidence>
<feature type="binding site" evidence="15">
    <location>
        <position position="131"/>
    </location>
    <ligand>
        <name>DNA</name>
        <dbReference type="ChEBI" id="CHEBI:16991"/>
    </ligand>
</feature>
<keyword evidence="6 15" id="KW-0863">Zinc-finger</keyword>
<dbReference type="Pfam" id="PF06831">
    <property type="entry name" value="H2TH"/>
    <property type="match status" value="1"/>
</dbReference>
<evidence type="ECO:0000256" key="10">
    <source>
        <dbReference type="ARBA" id="ARBA00023204"/>
    </source>
</evidence>
<dbReference type="EC" id="3.2.2.23" evidence="15"/>
<proteinExistence type="inferred from homology"/>
<protein>
    <recommendedName>
        <fullName evidence="15">Formamidopyrimidine-DNA glycosylase</fullName>
        <shortName evidence="15">Fapy-DNA glycosylase</shortName>
        <ecNumber evidence="15">3.2.2.23</ecNumber>
    </recommendedName>
    <alternativeName>
        <fullName evidence="15">DNA-(apurinic or apyrimidinic site) lyase MutM</fullName>
        <shortName evidence="15">AP lyase MutM</shortName>
        <ecNumber evidence="15">4.2.99.18</ecNumber>
    </alternativeName>
</protein>
<dbReference type="HAMAP" id="MF_00103">
    <property type="entry name" value="Fapy_DNA_glycosyl"/>
    <property type="match status" value="1"/>
</dbReference>
<dbReference type="SMART" id="SM01232">
    <property type="entry name" value="H2TH"/>
    <property type="match status" value="1"/>
</dbReference>
<evidence type="ECO:0000256" key="1">
    <source>
        <dbReference type="ARBA" id="ARBA00001668"/>
    </source>
</evidence>
<dbReference type="PROSITE" id="PS51066">
    <property type="entry name" value="ZF_FPG_2"/>
    <property type="match status" value="1"/>
</dbReference>
<dbReference type="InterPro" id="IPR020629">
    <property type="entry name" value="FPG_Glyclase"/>
</dbReference>
<accession>A0ABT3NWF8</accession>
<keyword evidence="7 15" id="KW-0378">Hydrolase</keyword>
<evidence type="ECO:0000313" key="19">
    <source>
        <dbReference type="EMBL" id="MCW8086507.1"/>
    </source>
</evidence>
<name>A0ABT3NWF8_9PROT</name>
<comment type="caution">
    <text evidence="19">The sequence shown here is derived from an EMBL/GenBank/DDBJ whole genome shotgun (WGS) entry which is preliminary data.</text>
</comment>
<evidence type="ECO:0000256" key="7">
    <source>
        <dbReference type="ARBA" id="ARBA00022801"/>
    </source>
</evidence>
<dbReference type="InterPro" id="IPR015886">
    <property type="entry name" value="H2TH_FPG"/>
</dbReference>
<keyword evidence="8 15" id="KW-0862">Zinc</keyword>
<feature type="binding site" evidence="15">
    <location>
        <position position="174"/>
    </location>
    <ligand>
        <name>DNA</name>
        <dbReference type="ChEBI" id="CHEBI:16991"/>
    </ligand>
</feature>
<dbReference type="InterPro" id="IPR010979">
    <property type="entry name" value="Ribosomal_uS13-like_H2TH"/>
</dbReference>
<feature type="region of interest" description="Disordered" evidence="16">
    <location>
        <begin position="87"/>
        <end position="108"/>
    </location>
</feature>
<keyword evidence="11 15" id="KW-0456">Lyase</keyword>
<evidence type="ECO:0000259" key="17">
    <source>
        <dbReference type="PROSITE" id="PS51066"/>
    </source>
</evidence>
<feature type="active site" description="Schiff-base intermediate with DNA" evidence="15">
    <location>
        <position position="2"/>
    </location>
</feature>
<dbReference type="SUPFAM" id="SSF46946">
    <property type="entry name" value="S13-like H2TH domain"/>
    <property type="match status" value="1"/>
</dbReference>
<evidence type="ECO:0000256" key="4">
    <source>
        <dbReference type="ARBA" id="ARBA00022723"/>
    </source>
</evidence>
<dbReference type="GO" id="GO:0140078">
    <property type="term" value="F:class I DNA-(apurinic or apyrimidinic site) endonuclease activity"/>
    <property type="evidence" value="ECO:0007669"/>
    <property type="project" value="UniProtKB-EC"/>
</dbReference>
<dbReference type="CDD" id="cd08966">
    <property type="entry name" value="EcFpg-like_N"/>
    <property type="match status" value="1"/>
</dbReference>
<comment type="subunit">
    <text evidence="3 15">Monomer.</text>
</comment>
<keyword evidence="13 15" id="KW-0326">Glycosidase</keyword>
<evidence type="ECO:0000256" key="3">
    <source>
        <dbReference type="ARBA" id="ARBA00011245"/>
    </source>
</evidence>
<sequence>MPELPEVETVMRGLDAVLTGEVIRTAETRRDGLRWPFPNGMAAALQGARVEGFRRRGKYMLMRLADRPTLLIHLGMSGRMVARRLGAPPVPSLGRQGAASDARGHNNPPEAHEHVVLETEGGWRVGFVDPRRFGCMDFAPREAEDSHPLLAGMGPEPLEEAFDVAVLEAALAGRRTPIKAALLDQRIVAGLGNIYVCEALFRAEIAPTRLATTVPGPDAARLVPAIKAVLAEAIAAGGSSLRDYVRADGEVGFFQERFDVYDREGQPCRLCPGPDGCPGIARLVQSGRSTFYCPQTQR</sequence>
<dbReference type="NCBIfam" id="NF002211">
    <property type="entry name" value="PRK01103.1"/>
    <property type="match status" value="1"/>
</dbReference>
<dbReference type="SMART" id="SM00898">
    <property type="entry name" value="Fapy_DNA_glyco"/>
    <property type="match status" value="1"/>
</dbReference>
<dbReference type="Gene3D" id="1.10.8.50">
    <property type="match status" value="1"/>
</dbReference>
<feature type="active site" description="Proton donor; for beta-elimination activity" evidence="15">
    <location>
        <position position="58"/>
    </location>
</feature>
<dbReference type="NCBIfam" id="TIGR00577">
    <property type="entry name" value="fpg"/>
    <property type="match status" value="1"/>
</dbReference>
<dbReference type="PANTHER" id="PTHR22993:SF9">
    <property type="entry name" value="FORMAMIDOPYRIMIDINE-DNA GLYCOSYLASE"/>
    <property type="match status" value="1"/>
</dbReference>
<feature type="active site" description="Proton donor; for delta-elimination activity" evidence="15">
    <location>
        <position position="288"/>
    </location>
</feature>
<keyword evidence="9 15" id="KW-0238">DNA-binding</keyword>
<evidence type="ECO:0000256" key="14">
    <source>
        <dbReference type="ARBA" id="ARBA00044632"/>
    </source>
</evidence>
<dbReference type="GO" id="GO:0008534">
    <property type="term" value="F:oxidized purine nucleobase lesion DNA N-glycosylase activity"/>
    <property type="evidence" value="ECO:0007669"/>
    <property type="project" value="UniProtKB-EC"/>
</dbReference>
<evidence type="ECO:0000259" key="18">
    <source>
        <dbReference type="PROSITE" id="PS51068"/>
    </source>
</evidence>
<keyword evidence="20" id="KW-1185">Reference proteome</keyword>
<dbReference type="PROSITE" id="PS51068">
    <property type="entry name" value="FPG_CAT"/>
    <property type="match status" value="1"/>
</dbReference>
<evidence type="ECO:0000256" key="2">
    <source>
        <dbReference type="ARBA" id="ARBA00009409"/>
    </source>
</evidence>
<feature type="binding site" evidence="15">
    <location>
        <position position="112"/>
    </location>
    <ligand>
        <name>DNA</name>
        <dbReference type="ChEBI" id="CHEBI:16991"/>
    </ligand>
</feature>
<evidence type="ECO:0000256" key="12">
    <source>
        <dbReference type="ARBA" id="ARBA00023268"/>
    </source>
</evidence>
<evidence type="ECO:0000313" key="20">
    <source>
        <dbReference type="Proteomes" id="UP001526430"/>
    </source>
</evidence>
<feature type="active site" description="Proton donor" evidence="15">
    <location>
        <position position="3"/>
    </location>
</feature>
<dbReference type="RefSeq" id="WP_301590574.1">
    <property type="nucleotide sequence ID" value="NZ_JAPFQI010000009.1"/>
</dbReference>
<evidence type="ECO:0000256" key="11">
    <source>
        <dbReference type="ARBA" id="ARBA00023239"/>
    </source>
</evidence>
<feature type="domain" description="Formamidopyrimidine-DNA glycosylase catalytic" evidence="18">
    <location>
        <begin position="2"/>
        <end position="134"/>
    </location>
</feature>
<evidence type="ECO:0000256" key="15">
    <source>
        <dbReference type="HAMAP-Rule" id="MF_00103"/>
    </source>
</evidence>
<gene>
    <name evidence="15 19" type="primary">mutM</name>
    <name evidence="15" type="synonym">fpg</name>
    <name evidence="19" type="ORF">OF850_12775</name>
</gene>
<dbReference type="Proteomes" id="UP001526430">
    <property type="component" value="Unassembled WGS sequence"/>
</dbReference>
<dbReference type="InterPro" id="IPR035937">
    <property type="entry name" value="FPG_N"/>
</dbReference>
<keyword evidence="10 15" id="KW-0234">DNA repair</keyword>
<dbReference type="EMBL" id="JAPFQI010000009">
    <property type="protein sequence ID" value="MCW8086507.1"/>
    <property type="molecule type" value="Genomic_DNA"/>
</dbReference>
<evidence type="ECO:0000256" key="5">
    <source>
        <dbReference type="ARBA" id="ARBA00022763"/>
    </source>
</evidence>
<feature type="domain" description="FPG-type" evidence="17">
    <location>
        <begin position="259"/>
        <end position="298"/>
    </location>
</feature>
<comment type="cofactor">
    <cofactor evidence="15">
        <name>Zn(2+)</name>
        <dbReference type="ChEBI" id="CHEBI:29105"/>
    </cofactor>
    <text evidence="15">Binds 1 zinc ion per subunit.</text>
</comment>
<dbReference type="Gene3D" id="3.20.190.10">
    <property type="entry name" value="MutM-like, N-terminal"/>
    <property type="match status" value="1"/>
</dbReference>
<dbReference type="Pfam" id="PF01149">
    <property type="entry name" value="Fapy_DNA_glyco"/>
    <property type="match status" value="1"/>
</dbReference>
<dbReference type="PANTHER" id="PTHR22993">
    <property type="entry name" value="FORMAMIDOPYRIMIDINE-DNA GLYCOSYLASE"/>
    <property type="match status" value="1"/>
</dbReference>
<comment type="similarity">
    <text evidence="2 15">Belongs to the FPG family.</text>
</comment>
<dbReference type="SUPFAM" id="SSF57716">
    <property type="entry name" value="Glucocorticoid receptor-like (DNA-binding domain)"/>
    <property type="match status" value="1"/>
</dbReference>
<comment type="function">
    <text evidence="15">Involved in base excision repair of DNA damaged by oxidation or by mutagenic agents. Acts as DNA glycosylase that recognizes and removes damaged bases. Has a preference for oxidized purines, such as 7,8-dihydro-8-oxoguanine (8-oxoG). Has AP (apurinic/apyrimidinic) lyase activity and introduces nicks in the DNA strand. Cleaves the DNA backbone by beta-delta elimination to generate a single-strand break at the site of the removed base with both 3'- and 5'-phosphates.</text>
</comment>
<reference evidence="19 20" key="1">
    <citation type="submission" date="2022-10" db="EMBL/GenBank/DDBJ databases">
        <title>Roseococcus glaciei nov., sp. nov., isolated from glacier.</title>
        <authorList>
            <person name="Liu Q."/>
            <person name="Xin Y.-H."/>
        </authorList>
    </citation>
    <scope>NUCLEOTIDE SEQUENCE [LARGE SCALE GENOMIC DNA]</scope>
    <source>
        <strain evidence="19 20">MDT2-1-1</strain>
    </source>
</reference>